<dbReference type="InterPro" id="IPR002659">
    <property type="entry name" value="Glyco_trans_31"/>
</dbReference>
<gene>
    <name evidence="12" type="ORF">Bpfe_003506</name>
</gene>
<keyword evidence="8 11" id="KW-0333">Golgi apparatus</keyword>
<evidence type="ECO:0000256" key="1">
    <source>
        <dbReference type="ARBA" id="ARBA00004323"/>
    </source>
</evidence>
<dbReference type="EMBL" id="JASAOG010000009">
    <property type="protein sequence ID" value="KAK0066771.1"/>
    <property type="molecule type" value="Genomic_DNA"/>
</dbReference>
<evidence type="ECO:0000256" key="9">
    <source>
        <dbReference type="ARBA" id="ARBA00023136"/>
    </source>
</evidence>
<proteinExistence type="inferred from homology"/>
<keyword evidence="9" id="KW-0472">Membrane</keyword>
<keyword evidence="5" id="KW-0812">Transmembrane</keyword>
<reference evidence="12" key="1">
    <citation type="journal article" date="2023" name="PLoS Negl. Trop. Dis.">
        <title>A genome sequence for Biomphalaria pfeifferi, the major vector snail for the human-infecting parasite Schistosoma mansoni.</title>
        <authorList>
            <person name="Bu L."/>
            <person name="Lu L."/>
            <person name="Laidemitt M.R."/>
            <person name="Zhang S.M."/>
            <person name="Mutuku M."/>
            <person name="Mkoji G."/>
            <person name="Steinauer M."/>
            <person name="Loker E.S."/>
        </authorList>
    </citation>
    <scope>NUCLEOTIDE SEQUENCE</scope>
    <source>
        <strain evidence="12">KasaAsao</strain>
    </source>
</reference>
<evidence type="ECO:0000256" key="2">
    <source>
        <dbReference type="ARBA" id="ARBA00008661"/>
    </source>
</evidence>
<evidence type="ECO:0000256" key="4">
    <source>
        <dbReference type="ARBA" id="ARBA00022679"/>
    </source>
</evidence>
<name>A0AAD8FKG0_BIOPF</name>
<keyword evidence="6" id="KW-0735">Signal-anchor</keyword>
<dbReference type="FunFam" id="3.90.550.50:FF:000001">
    <property type="entry name" value="Hexosyltransferase"/>
    <property type="match status" value="1"/>
</dbReference>
<evidence type="ECO:0000313" key="12">
    <source>
        <dbReference type="EMBL" id="KAK0066771.1"/>
    </source>
</evidence>
<dbReference type="Proteomes" id="UP001233172">
    <property type="component" value="Unassembled WGS sequence"/>
</dbReference>
<organism evidence="12 13">
    <name type="scientific">Biomphalaria pfeifferi</name>
    <name type="common">Bloodfluke planorb</name>
    <name type="synonym">Freshwater snail</name>
    <dbReference type="NCBI Taxonomy" id="112525"/>
    <lineage>
        <taxon>Eukaryota</taxon>
        <taxon>Metazoa</taxon>
        <taxon>Spiralia</taxon>
        <taxon>Lophotrochozoa</taxon>
        <taxon>Mollusca</taxon>
        <taxon>Gastropoda</taxon>
        <taxon>Heterobranchia</taxon>
        <taxon>Euthyneura</taxon>
        <taxon>Panpulmonata</taxon>
        <taxon>Hygrophila</taxon>
        <taxon>Lymnaeoidea</taxon>
        <taxon>Planorbidae</taxon>
        <taxon>Biomphalaria</taxon>
    </lineage>
</organism>
<keyword evidence="10" id="KW-0325">Glycoprotein</keyword>
<evidence type="ECO:0000256" key="6">
    <source>
        <dbReference type="ARBA" id="ARBA00022968"/>
    </source>
</evidence>
<evidence type="ECO:0000256" key="3">
    <source>
        <dbReference type="ARBA" id="ARBA00022676"/>
    </source>
</evidence>
<evidence type="ECO:0000256" key="10">
    <source>
        <dbReference type="ARBA" id="ARBA00023180"/>
    </source>
</evidence>
<evidence type="ECO:0000256" key="8">
    <source>
        <dbReference type="ARBA" id="ARBA00023034"/>
    </source>
</evidence>
<protein>
    <recommendedName>
        <fullName evidence="11">Hexosyltransferase</fullName>
        <ecNumber evidence="11">2.4.1.-</ecNumber>
    </recommendedName>
</protein>
<evidence type="ECO:0000256" key="7">
    <source>
        <dbReference type="ARBA" id="ARBA00022989"/>
    </source>
</evidence>
<dbReference type="GO" id="GO:0016758">
    <property type="term" value="F:hexosyltransferase activity"/>
    <property type="evidence" value="ECO:0007669"/>
    <property type="project" value="InterPro"/>
</dbReference>
<accession>A0AAD8FKG0</accession>
<dbReference type="Pfam" id="PF01762">
    <property type="entry name" value="Galactosyl_T"/>
    <property type="match status" value="1"/>
</dbReference>
<keyword evidence="13" id="KW-1185">Reference proteome</keyword>
<comment type="caution">
    <text evidence="12">The sequence shown here is derived from an EMBL/GenBank/DDBJ whole genome shotgun (WGS) entry which is preliminary data.</text>
</comment>
<dbReference type="Gene3D" id="3.90.550.50">
    <property type="match status" value="1"/>
</dbReference>
<dbReference type="GO" id="GO:0006493">
    <property type="term" value="P:protein O-linked glycosylation"/>
    <property type="evidence" value="ECO:0007669"/>
    <property type="project" value="TreeGrafter"/>
</dbReference>
<dbReference type="GO" id="GO:0000139">
    <property type="term" value="C:Golgi membrane"/>
    <property type="evidence" value="ECO:0007669"/>
    <property type="project" value="UniProtKB-SubCell"/>
</dbReference>
<dbReference type="AlphaFoldDB" id="A0AAD8FKG0"/>
<dbReference type="PANTHER" id="PTHR11214:SF379">
    <property type="entry name" value="HEXOSYLTRANSFERASE-RELATED"/>
    <property type="match status" value="1"/>
</dbReference>
<dbReference type="PANTHER" id="PTHR11214">
    <property type="entry name" value="BETA-1,3-N-ACETYLGLUCOSAMINYLTRANSFERASE"/>
    <property type="match status" value="1"/>
</dbReference>
<sequence length="387" mass="44126">MAQRSMFQVFKKRKAIFLLGFTTVTFLINIYAYTFRRHRNVVNIKAQSLKNNGSRKQTVSHNYTITINWTNINGTIKKETVQNDSVRETCRPTTQLTTALVSIGNEQAKSVFNTFGFVYKIVPIVDCSTSELVICVGGSRSNNHTRQTIRKTWGSYATVSSNKAALIFFLGSEHPSTNGSQSVQHYIDKEAELYGDILQEDYIDDYKNLTFKTLSILKWVTSRCPGSHFVLKADDDMYVNVPLLVQNLNNISQTKEKDYSFVVGYVFNNPQPIRIPASKWYASESQYTEKTYPRFTSGTAYAMTTSAAKLLYKASLDVPFFWLEDVYFTGLCAKKANVEVIHNNLFFNVKRNPTGCTFKNTISGHSYTTAEMERIHKQLFDITIKCH</sequence>
<evidence type="ECO:0000313" key="13">
    <source>
        <dbReference type="Proteomes" id="UP001233172"/>
    </source>
</evidence>
<keyword evidence="3 11" id="KW-0328">Glycosyltransferase</keyword>
<evidence type="ECO:0000256" key="5">
    <source>
        <dbReference type="ARBA" id="ARBA00022692"/>
    </source>
</evidence>
<keyword evidence="7" id="KW-1133">Transmembrane helix</keyword>
<reference evidence="12" key="2">
    <citation type="submission" date="2023-04" db="EMBL/GenBank/DDBJ databases">
        <authorList>
            <person name="Bu L."/>
            <person name="Lu L."/>
            <person name="Laidemitt M.R."/>
            <person name="Zhang S.M."/>
            <person name="Mutuku M."/>
            <person name="Mkoji G."/>
            <person name="Steinauer M."/>
            <person name="Loker E.S."/>
        </authorList>
    </citation>
    <scope>NUCLEOTIDE SEQUENCE</scope>
    <source>
        <strain evidence="12">KasaAsao</strain>
        <tissue evidence="12">Whole Snail</tissue>
    </source>
</reference>
<evidence type="ECO:0000256" key="11">
    <source>
        <dbReference type="RuleBase" id="RU363063"/>
    </source>
</evidence>
<comment type="similarity">
    <text evidence="2 11">Belongs to the glycosyltransferase 31 family.</text>
</comment>
<dbReference type="EC" id="2.4.1.-" evidence="11"/>
<keyword evidence="4" id="KW-0808">Transferase</keyword>
<comment type="subcellular location">
    <subcellularLocation>
        <location evidence="1 11">Golgi apparatus membrane</location>
        <topology evidence="1 11">Single-pass type II membrane protein</topology>
    </subcellularLocation>
</comment>